<dbReference type="GO" id="GO:0097063">
    <property type="term" value="F:cadmium ion sensor activity"/>
    <property type="evidence" value="ECO:0007669"/>
    <property type="project" value="TreeGrafter"/>
</dbReference>
<dbReference type="KEGG" id="amq:AMETH_2546"/>
<dbReference type="Pfam" id="PF12840">
    <property type="entry name" value="HTH_20"/>
    <property type="match status" value="1"/>
</dbReference>
<protein>
    <submittedName>
        <fullName evidence="2">ArsR family transcriptional regulator</fullName>
    </submittedName>
</protein>
<organism evidence="2 3">
    <name type="scientific">Amycolatopsis methanolica 239</name>
    <dbReference type="NCBI Taxonomy" id="1068978"/>
    <lineage>
        <taxon>Bacteria</taxon>
        <taxon>Bacillati</taxon>
        <taxon>Actinomycetota</taxon>
        <taxon>Actinomycetes</taxon>
        <taxon>Pseudonocardiales</taxon>
        <taxon>Pseudonocardiaceae</taxon>
        <taxon>Amycolatopsis</taxon>
        <taxon>Amycolatopsis methanolica group</taxon>
    </lineage>
</organism>
<dbReference type="GO" id="GO:0046686">
    <property type="term" value="P:response to cadmium ion"/>
    <property type="evidence" value="ECO:0007669"/>
    <property type="project" value="TreeGrafter"/>
</dbReference>
<dbReference type="GO" id="GO:0032791">
    <property type="term" value="F:lead ion binding"/>
    <property type="evidence" value="ECO:0007669"/>
    <property type="project" value="TreeGrafter"/>
</dbReference>
<dbReference type="InterPro" id="IPR052543">
    <property type="entry name" value="HTH_Metal-responsive_Reg"/>
</dbReference>
<keyword evidence="3" id="KW-1185">Reference proteome</keyword>
<accession>A0A076MP08</accession>
<dbReference type="eggNOG" id="COG0640">
    <property type="taxonomic scope" value="Bacteria"/>
</dbReference>
<sequence length="232" mass="24403">MARVETIALAEVAAVLADPSRAAMCLALLDGRAWTVGELARTAGIAPSTASEHVSRLKEAGFVAGVKQGRHAYVRIADPRVAELIEHLAQHAGHRSASGLRESLRVRRLAFARTCYDHLAGTVGVALRDGMIRTGLVSDGDGLALTARGRTVLGELGVTIPAGRRPLLRACLDWTERRDHLGGALPAALFERGVEAGWFVRRPDRAVVVTEAAGEPLAHLGAQLPADGPGAA</sequence>
<dbReference type="PRINTS" id="PR00778">
    <property type="entry name" value="HTHARSR"/>
</dbReference>
<dbReference type="Gene3D" id="1.10.10.10">
    <property type="entry name" value="Winged helix-like DNA-binding domain superfamily/Winged helix DNA-binding domain"/>
    <property type="match status" value="1"/>
</dbReference>
<dbReference type="PANTHER" id="PTHR39168">
    <property type="entry name" value="TRANSCRIPTIONAL REGULATOR-RELATED"/>
    <property type="match status" value="1"/>
</dbReference>
<proteinExistence type="predicted"/>
<dbReference type="NCBIfam" id="NF033788">
    <property type="entry name" value="HTH_metalloreg"/>
    <property type="match status" value="1"/>
</dbReference>
<evidence type="ECO:0000313" key="3">
    <source>
        <dbReference type="Proteomes" id="UP000062973"/>
    </source>
</evidence>
<dbReference type="PROSITE" id="PS50987">
    <property type="entry name" value="HTH_ARSR_2"/>
    <property type="match status" value="1"/>
</dbReference>
<dbReference type="InterPro" id="IPR036388">
    <property type="entry name" value="WH-like_DNA-bd_sf"/>
</dbReference>
<dbReference type="SUPFAM" id="SSF46785">
    <property type="entry name" value="Winged helix' DNA-binding domain"/>
    <property type="match status" value="1"/>
</dbReference>
<dbReference type="Proteomes" id="UP000062973">
    <property type="component" value="Chromosome"/>
</dbReference>
<dbReference type="GO" id="GO:0003700">
    <property type="term" value="F:DNA-binding transcription factor activity"/>
    <property type="evidence" value="ECO:0007669"/>
    <property type="project" value="InterPro"/>
</dbReference>
<reference evidence="2 3" key="1">
    <citation type="submission" date="2014-07" db="EMBL/GenBank/DDBJ databases">
        <title>Whole Genome Sequence of the Amycolatopsis methanolica 239.</title>
        <authorList>
            <person name="Tang B."/>
        </authorList>
    </citation>
    <scope>NUCLEOTIDE SEQUENCE [LARGE SCALE GENOMIC DNA]</scope>
    <source>
        <strain evidence="2 3">239</strain>
    </source>
</reference>
<evidence type="ECO:0000313" key="2">
    <source>
        <dbReference type="EMBL" id="AIJ22638.1"/>
    </source>
</evidence>
<name>A0A076MP08_AMYME</name>
<dbReference type="GO" id="GO:0003677">
    <property type="term" value="F:DNA binding"/>
    <property type="evidence" value="ECO:0007669"/>
    <property type="project" value="TreeGrafter"/>
</dbReference>
<gene>
    <name evidence="2" type="ORF">AMETH_2546</name>
</gene>
<dbReference type="SMART" id="SM00418">
    <property type="entry name" value="HTH_ARSR"/>
    <property type="match status" value="1"/>
</dbReference>
<dbReference type="GO" id="GO:0010288">
    <property type="term" value="P:response to lead ion"/>
    <property type="evidence" value="ECO:0007669"/>
    <property type="project" value="TreeGrafter"/>
</dbReference>
<dbReference type="InterPro" id="IPR011991">
    <property type="entry name" value="ArsR-like_HTH"/>
</dbReference>
<dbReference type="PATRIC" id="fig|1068978.7.peg.2720"/>
<dbReference type="AlphaFoldDB" id="A0A076MP08"/>
<dbReference type="CDD" id="cd00090">
    <property type="entry name" value="HTH_ARSR"/>
    <property type="match status" value="1"/>
</dbReference>
<feature type="domain" description="HTH arsR-type" evidence="1">
    <location>
        <begin position="1"/>
        <end position="96"/>
    </location>
</feature>
<dbReference type="HOGENOM" id="CLU_077964_0_1_11"/>
<dbReference type="InterPro" id="IPR001845">
    <property type="entry name" value="HTH_ArsR_DNA-bd_dom"/>
</dbReference>
<dbReference type="EMBL" id="CP009110">
    <property type="protein sequence ID" value="AIJ22638.1"/>
    <property type="molecule type" value="Genomic_DNA"/>
</dbReference>
<dbReference type="InterPro" id="IPR036390">
    <property type="entry name" value="WH_DNA-bd_sf"/>
</dbReference>
<evidence type="ECO:0000259" key="1">
    <source>
        <dbReference type="PROSITE" id="PS50987"/>
    </source>
</evidence>
<dbReference type="PANTHER" id="PTHR39168:SF1">
    <property type="entry name" value="TRANSCRIPTIONAL REGULATORY PROTEIN"/>
    <property type="match status" value="1"/>
</dbReference>
<dbReference type="STRING" id="1068978.AMETH_2546"/>